<keyword evidence="2" id="KW-0560">Oxidoreductase</keyword>
<gene>
    <name evidence="4" type="ORF">METZ01_LOCUS475484</name>
</gene>
<accession>A0A383BS19</accession>
<dbReference type="InterPro" id="IPR001155">
    <property type="entry name" value="OxRdtase_FMN_N"/>
</dbReference>
<dbReference type="AlphaFoldDB" id="A0A383BS19"/>
<sequence length="219" mass="25187">MPKHFKYRSLEELQKEIYTLGLQDDVQLTDDLSPLWHPIQFGDRTIGNRLSINPMEGCDGTPDGGPDEFVYRRWKRFGEGGAKMIWGEATAVLEEARANKRQLWIHDGNASDFEDLLKQTRSAHRERFGDDRDLVVGLQLTHSGRYSYRMPLLAFHDPAADPVTLVDKKKKLPVTDDYPVLTDSYLERLEDEFTAAAVLVWKAGFDFVDVKQCHRYLLS</sequence>
<dbReference type="EMBL" id="UINC01202696">
    <property type="protein sequence ID" value="SVE22630.1"/>
    <property type="molecule type" value="Genomic_DNA"/>
</dbReference>
<dbReference type="PANTHER" id="PTHR43656:SF2">
    <property type="entry name" value="BINDING OXIDOREDUCTASE, PUTATIVE (AFU_ORTHOLOGUE AFUA_2G08260)-RELATED"/>
    <property type="match status" value="1"/>
</dbReference>
<organism evidence="4">
    <name type="scientific">marine metagenome</name>
    <dbReference type="NCBI Taxonomy" id="408172"/>
    <lineage>
        <taxon>unclassified sequences</taxon>
        <taxon>metagenomes</taxon>
        <taxon>ecological metagenomes</taxon>
    </lineage>
</organism>
<keyword evidence="1" id="KW-0285">Flavoprotein</keyword>
<evidence type="ECO:0000259" key="3">
    <source>
        <dbReference type="Pfam" id="PF00724"/>
    </source>
</evidence>
<feature type="domain" description="NADH:flavin oxidoreductase/NADH oxidase N-terminal" evidence="3">
    <location>
        <begin position="35"/>
        <end position="218"/>
    </location>
</feature>
<dbReference type="InterPro" id="IPR051799">
    <property type="entry name" value="NADH_flavin_oxidoreductase"/>
</dbReference>
<dbReference type="GO" id="GO:0016491">
    <property type="term" value="F:oxidoreductase activity"/>
    <property type="evidence" value="ECO:0007669"/>
    <property type="project" value="UniProtKB-KW"/>
</dbReference>
<name>A0A383BS19_9ZZZZ</name>
<evidence type="ECO:0000256" key="1">
    <source>
        <dbReference type="ARBA" id="ARBA00022630"/>
    </source>
</evidence>
<dbReference type="PANTHER" id="PTHR43656">
    <property type="entry name" value="BINDING OXIDOREDUCTASE, PUTATIVE (AFU_ORTHOLOGUE AFUA_2G08260)-RELATED"/>
    <property type="match status" value="1"/>
</dbReference>
<dbReference type="GO" id="GO:0010181">
    <property type="term" value="F:FMN binding"/>
    <property type="evidence" value="ECO:0007669"/>
    <property type="project" value="InterPro"/>
</dbReference>
<evidence type="ECO:0000313" key="4">
    <source>
        <dbReference type="EMBL" id="SVE22630.1"/>
    </source>
</evidence>
<dbReference type="InterPro" id="IPR013785">
    <property type="entry name" value="Aldolase_TIM"/>
</dbReference>
<evidence type="ECO:0000256" key="2">
    <source>
        <dbReference type="ARBA" id="ARBA00023002"/>
    </source>
</evidence>
<dbReference type="SUPFAM" id="SSF51395">
    <property type="entry name" value="FMN-linked oxidoreductases"/>
    <property type="match status" value="1"/>
</dbReference>
<protein>
    <recommendedName>
        <fullName evidence="3">NADH:flavin oxidoreductase/NADH oxidase N-terminal domain-containing protein</fullName>
    </recommendedName>
</protein>
<dbReference type="Gene3D" id="3.20.20.70">
    <property type="entry name" value="Aldolase class I"/>
    <property type="match status" value="1"/>
</dbReference>
<dbReference type="Pfam" id="PF00724">
    <property type="entry name" value="Oxidored_FMN"/>
    <property type="match status" value="1"/>
</dbReference>
<feature type="non-terminal residue" evidence="4">
    <location>
        <position position="219"/>
    </location>
</feature>
<reference evidence="4" key="1">
    <citation type="submission" date="2018-05" db="EMBL/GenBank/DDBJ databases">
        <authorList>
            <person name="Lanie J.A."/>
            <person name="Ng W.-L."/>
            <person name="Kazmierczak K.M."/>
            <person name="Andrzejewski T.M."/>
            <person name="Davidsen T.M."/>
            <person name="Wayne K.J."/>
            <person name="Tettelin H."/>
            <person name="Glass J.I."/>
            <person name="Rusch D."/>
            <person name="Podicherti R."/>
            <person name="Tsui H.-C.T."/>
            <person name="Winkler M.E."/>
        </authorList>
    </citation>
    <scope>NUCLEOTIDE SEQUENCE</scope>
</reference>
<proteinExistence type="predicted"/>